<feature type="domain" description="EF-hand" evidence="8">
    <location>
        <begin position="434"/>
        <end position="469"/>
    </location>
</feature>
<dbReference type="GO" id="GO:0003700">
    <property type="term" value="F:DNA-binding transcription factor activity"/>
    <property type="evidence" value="ECO:0007669"/>
    <property type="project" value="InterPro"/>
</dbReference>
<evidence type="ECO:0000256" key="1">
    <source>
        <dbReference type="ARBA" id="ARBA00004123"/>
    </source>
</evidence>
<dbReference type="Pfam" id="PF00249">
    <property type="entry name" value="Myb_DNA-binding"/>
    <property type="match status" value="1"/>
</dbReference>
<dbReference type="InterPro" id="IPR002048">
    <property type="entry name" value="EF_hand_dom"/>
</dbReference>
<dbReference type="Gene3D" id="1.10.238.10">
    <property type="entry name" value="EF-hand"/>
    <property type="match status" value="1"/>
</dbReference>
<evidence type="ECO:0000256" key="3">
    <source>
        <dbReference type="ARBA" id="ARBA00022837"/>
    </source>
</evidence>
<accession>A0A4S4E9Z8</accession>
<keyword evidence="11" id="KW-1185">Reference proteome</keyword>
<dbReference type="Pfam" id="PF14379">
    <property type="entry name" value="Myb_CC_LHEQLE"/>
    <property type="match status" value="1"/>
</dbReference>
<dbReference type="InterPro" id="IPR025756">
    <property type="entry name" value="Myb_CC_LHEQLE"/>
</dbReference>
<keyword evidence="6" id="KW-0804">Transcription</keyword>
<protein>
    <recommendedName>
        <fullName evidence="12">HTH myb-type domain-containing protein</fullName>
    </recommendedName>
</protein>
<dbReference type="InterPro" id="IPR009057">
    <property type="entry name" value="Homeodomain-like_sf"/>
</dbReference>
<keyword evidence="5" id="KW-0175">Coiled coil</keyword>
<evidence type="ECO:0000259" key="9">
    <source>
        <dbReference type="PROSITE" id="PS51294"/>
    </source>
</evidence>
<evidence type="ECO:0000256" key="7">
    <source>
        <dbReference type="ARBA" id="ARBA00023242"/>
    </source>
</evidence>
<evidence type="ECO:0000256" key="4">
    <source>
        <dbReference type="ARBA" id="ARBA00023015"/>
    </source>
</evidence>
<dbReference type="PROSITE" id="PS50222">
    <property type="entry name" value="EF_HAND_2"/>
    <property type="match status" value="1"/>
</dbReference>
<gene>
    <name evidence="10" type="ORF">TEA_014591</name>
</gene>
<dbReference type="InterPro" id="IPR006447">
    <property type="entry name" value="Myb_dom_plants"/>
</dbReference>
<evidence type="ECO:0000313" key="10">
    <source>
        <dbReference type="EMBL" id="THG12968.1"/>
    </source>
</evidence>
<feature type="domain" description="HTH myb-type" evidence="9">
    <location>
        <begin position="39"/>
        <end position="99"/>
    </location>
</feature>
<dbReference type="InterPro" id="IPR046955">
    <property type="entry name" value="PHR1-like"/>
</dbReference>
<dbReference type="GO" id="GO:0003677">
    <property type="term" value="F:DNA binding"/>
    <property type="evidence" value="ECO:0007669"/>
    <property type="project" value="InterPro"/>
</dbReference>
<dbReference type="NCBIfam" id="TIGR01557">
    <property type="entry name" value="myb_SHAQKYF"/>
    <property type="match status" value="1"/>
</dbReference>
<proteinExistence type="inferred from homology"/>
<dbReference type="SUPFAM" id="SSF46689">
    <property type="entry name" value="Homeodomain-like"/>
    <property type="match status" value="1"/>
</dbReference>
<dbReference type="PROSITE" id="PS00018">
    <property type="entry name" value="EF_HAND_1"/>
    <property type="match status" value="1"/>
</dbReference>
<evidence type="ECO:0000256" key="6">
    <source>
        <dbReference type="ARBA" id="ARBA00023163"/>
    </source>
</evidence>
<evidence type="ECO:0000259" key="8">
    <source>
        <dbReference type="PROSITE" id="PS50222"/>
    </source>
</evidence>
<dbReference type="CDD" id="cd00051">
    <property type="entry name" value="EFh"/>
    <property type="match status" value="1"/>
</dbReference>
<dbReference type="PROSITE" id="PS51294">
    <property type="entry name" value="HTH_MYB"/>
    <property type="match status" value="1"/>
</dbReference>
<dbReference type="GO" id="GO:0005509">
    <property type="term" value="F:calcium ion binding"/>
    <property type="evidence" value="ECO:0007669"/>
    <property type="project" value="InterPro"/>
</dbReference>
<dbReference type="GO" id="GO:0005634">
    <property type="term" value="C:nucleus"/>
    <property type="evidence" value="ECO:0007669"/>
    <property type="project" value="UniProtKB-SubCell"/>
</dbReference>
<dbReference type="FunFam" id="1.10.10.60:FF:000002">
    <property type="entry name" value="Myb family transcription factor"/>
    <property type="match status" value="1"/>
</dbReference>
<dbReference type="EMBL" id="SDRB02006184">
    <property type="protein sequence ID" value="THG12968.1"/>
    <property type="molecule type" value="Genomic_DNA"/>
</dbReference>
<dbReference type="SUPFAM" id="SSF47473">
    <property type="entry name" value="EF-hand"/>
    <property type="match status" value="1"/>
</dbReference>
<dbReference type="InterPro" id="IPR017930">
    <property type="entry name" value="Myb_dom"/>
</dbReference>
<dbReference type="Proteomes" id="UP000306102">
    <property type="component" value="Unassembled WGS sequence"/>
</dbReference>
<keyword evidence="4" id="KW-0805">Transcription regulation</keyword>
<dbReference type="PANTHER" id="PTHR31499:SF6">
    <property type="entry name" value="PROTEIN PHR1-LIKE 2"/>
    <property type="match status" value="1"/>
</dbReference>
<dbReference type="AlphaFoldDB" id="A0A4S4E9Z8"/>
<evidence type="ECO:0000313" key="11">
    <source>
        <dbReference type="Proteomes" id="UP000306102"/>
    </source>
</evidence>
<comment type="subcellular location">
    <subcellularLocation>
        <location evidence="1">Nucleus</location>
    </subcellularLocation>
</comment>
<keyword evidence="3" id="KW-0106">Calcium</keyword>
<sequence length="519" mass="57119">MYSAIHSLPLDGGVGVHGDFQGALDGTNLPADACLVLTTDPKPRLRWTSELHERFVDAVTQLGGPDKATPKTIMRTMGVKGLTLYHLKSHLQKYRLGKQSCKDLLDNSKDGINLDLTIMLRIGIAASCIAETQDTGSSTSSSSKIAQDLNDGYQVTEALRVQMEVQRRLHDQLEVQRRLQLRIEAQGKYLQSILEKACRALSDQAAATAGLEAAREELSELAINVSNDCNGMVHVETPNLPSFSVLASSLENRNASNLPARFGDCSVDNCLTTSNVGPVSPMGLALKKRPRPLFGNGDSMLPAFLPHSLNNRPPDQDELKLASNLIQTPFPIGEHLKHAPAYGNISQKNMTAGHIGSSGVCLALKSLPNKLGGMFCFDSPPNKYKKLDAKLEKKMMEVKRSALRINNFRSINGIIMKFPQIKETSKMGSPQLEATFDIIVEAFLFLDKNGDGKLNKKDIVKSLNEDFPWEKSPAHVTRARFKEMDWDGKGNVSFREFLFSFINWVGVDTDENHVTGSKT</sequence>
<reference evidence="10 11" key="1">
    <citation type="journal article" date="2018" name="Proc. Natl. Acad. Sci. U.S.A.">
        <title>Draft genome sequence of Camellia sinensis var. sinensis provides insights into the evolution of the tea genome and tea quality.</title>
        <authorList>
            <person name="Wei C."/>
            <person name="Yang H."/>
            <person name="Wang S."/>
            <person name="Zhao J."/>
            <person name="Liu C."/>
            <person name="Gao L."/>
            <person name="Xia E."/>
            <person name="Lu Y."/>
            <person name="Tai Y."/>
            <person name="She G."/>
            <person name="Sun J."/>
            <person name="Cao H."/>
            <person name="Tong W."/>
            <person name="Gao Q."/>
            <person name="Li Y."/>
            <person name="Deng W."/>
            <person name="Jiang X."/>
            <person name="Wang W."/>
            <person name="Chen Q."/>
            <person name="Zhang S."/>
            <person name="Li H."/>
            <person name="Wu J."/>
            <person name="Wang P."/>
            <person name="Li P."/>
            <person name="Shi C."/>
            <person name="Zheng F."/>
            <person name="Jian J."/>
            <person name="Huang B."/>
            <person name="Shan D."/>
            <person name="Shi M."/>
            <person name="Fang C."/>
            <person name="Yue Y."/>
            <person name="Li F."/>
            <person name="Li D."/>
            <person name="Wei S."/>
            <person name="Han B."/>
            <person name="Jiang C."/>
            <person name="Yin Y."/>
            <person name="Xia T."/>
            <person name="Zhang Z."/>
            <person name="Bennetzen J.L."/>
            <person name="Zhao S."/>
            <person name="Wan X."/>
        </authorList>
    </citation>
    <scope>NUCLEOTIDE SEQUENCE [LARGE SCALE GENOMIC DNA]</scope>
    <source>
        <strain evidence="11">cv. Shuchazao</strain>
        <tissue evidence="10">Leaf</tissue>
    </source>
</reference>
<evidence type="ECO:0000256" key="2">
    <source>
        <dbReference type="ARBA" id="ARBA00006783"/>
    </source>
</evidence>
<dbReference type="PANTHER" id="PTHR31499">
    <property type="entry name" value="MYB FAMILY TRANSCRIPTION FACTOR PHL11"/>
    <property type="match status" value="1"/>
</dbReference>
<comment type="caution">
    <text evidence="10">The sequence shown here is derived from an EMBL/GenBank/DDBJ whole genome shotgun (WGS) entry which is preliminary data.</text>
</comment>
<organism evidence="10 11">
    <name type="scientific">Camellia sinensis var. sinensis</name>
    <name type="common">China tea</name>
    <dbReference type="NCBI Taxonomy" id="542762"/>
    <lineage>
        <taxon>Eukaryota</taxon>
        <taxon>Viridiplantae</taxon>
        <taxon>Streptophyta</taxon>
        <taxon>Embryophyta</taxon>
        <taxon>Tracheophyta</taxon>
        <taxon>Spermatophyta</taxon>
        <taxon>Magnoliopsida</taxon>
        <taxon>eudicotyledons</taxon>
        <taxon>Gunneridae</taxon>
        <taxon>Pentapetalae</taxon>
        <taxon>asterids</taxon>
        <taxon>Ericales</taxon>
        <taxon>Theaceae</taxon>
        <taxon>Camellia</taxon>
    </lineage>
</organism>
<evidence type="ECO:0008006" key="12">
    <source>
        <dbReference type="Google" id="ProtNLM"/>
    </source>
</evidence>
<dbReference type="STRING" id="542762.A0A4S4E9Z8"/>
<name>A0A4S4E9Z8_CAMSN</name>
<dbReference type="InterPro" id="IPR011992">
    <property type="entry name" value="EF-hand-dom_pair"/>
</dbReference>
<evidence type="ECO:0000256" key="5">
    <source>
        <dbReference type="ARBA" id="ARBA00023054"/>
    </source>
</evidence>
<dbReference type="InterPro" id="IPR001005">
    <property type="entry name" value="SANT/Myb"/>
</dbReference>
<keyword evidence="7" id="KW-0539">Nucleus</keyword>
<comment type="similarity">
    <text evidence="2">Belongs to the MYB-CC family.</text>
</comment>
<dbReference type="InterPro" id="IPR018247">
    <property type="entry name" value="EF_Hand_1_Ca_BS"/>
</dbReference>
<dbReference type="Gene3D" id="1.10.10.60">
    <property type="entry name" value="Homeodomain-like"/>
    <property type="match status" value="1"/>
</dbReference>